<keyword evidence="3" id="KW-1185">Reference proteome</keyword>
<gene>
    <name evidence="2" type="ORF">C4K46_05210</name>
</gene>
<dbReference type="RefSeq" id="WP_209627838.1">
    <property type="nucleotide sequence ID" value="NZ_PRDG01000003.1"/>
</dbReference>
<sequence length="213" mass="24687">MNILLGVFRFIGRLLAKKIYVWVVVVIFLFPAVFYAYVRLNPSSFFGSNSSYSMVKYLEKANEKVFLNVGIQDVLTQKNDTKIPWTNIGIPLTQKRAIMIVSYEAKLGIKKPVKILPMGNKKFHIEVPQYQVIGVKLDEKKPYTVYDEGGELLSITTENIDKAKIVTQTLSNKKQEEYLKQYTEMMDESAKDYYQELFKSVDPEIQLEFSFKH</sequence>
<organism evidence="2 3">
    <name type="scientific">Streptococcus oricebi</name>
    <dbReference type="NCBI Taxonomy" id="1547447"/>
    <lineage>
        <taxon>Bacteria</taxon>
        <taxon>Bacillati</taxon>
        <taxon>Bacillota</taxon>
        <taxon>Bacilli</taxon>
        <taxon>Lactobacillales</taxon>
        <taxon>Streptococcaceae</taxon>
        <taxon>Streptococcus</taxon>
    </lineage>
</organism>
<evidence type="ECO:0000256" key="1">
    <source>
        <dbReference type="SAM" id="Phobius"/>
    </source>
</evidence>
<proteinExistence type="predicted"/>
<keyword evidence="1" id="KW-0812">Transmembrane</keyword>
<protein>
    <submittedName>
        <fullName evidence="2">Phosphoribosylglycinamide synthetase</fullName>
    </submittedName>
</protein>
<evidence type="ECO:0000313" key="2">
    <source>
        <dbReference type="EMBL" id="MBP2623335.1"/>
    </source>
</evidence>
<keyword evidence="1" id="KW-0472">Membrane</keyword>
<comment type="caution">
    <text evidence="2">The sequence shown here is derived from an EMBL/GenBank/DDBJ whole genome shotgun (WGS) entry which is preliminary data.</text>
</comment>
<feature type="transmembrane region" description="Helical" evidence="1">
    <location>
        <begin position="19"/>
        <end position="38"/>
    </location>
</feature>
<reference evidence="2 3" key="1">
    <citation type="submission" date="2018-02" db="EMBL/GenBank/DDBJ databases">
        <title>Draft genome sequence of Streptococcus oricebi CCUG 70868T type strain.</title>
        <authorList>
            <person name="Mendez V."/>
            <person name="Salva-Serra F."/>
            <person name="Jaen-Luchoro D."/>
            <person name="Gonzales-Siles L."/>
            <person name="Karlsson R."/>
            <person name="Engstrom-Jakobsson H."/>
            <person name="Busquets A."/>
            <person name="Gomila M."/>
            <person name="Pineiro-Iglesias B."/>
            <person name="Bennasar-Figueras A."/>
            <person name="Seeger M."/>
            <person name="Moore E."/>
        </authorList>
    </citation>
    <scope>NUCLEOTIDE SEQUENCE [LARGE SCALE GENOMIC DNA]</scope>
    <source>
        <strain evidence="2 3">CCUG 70868</strain>
    </source>
</reference>
<dbReference type="InterPro" id="IPR025324">
    <property type="entry name" value="DUF4230"/>
</dbReference>
<dbReference type="Pfam" id="PF14014">
    <property type="entry name" value="DUF4230"/>
    <property type="match status" value="1"/>
</dbReference>
<evidence type="ECO:0000313" key="3">
    <source>
        <dbReference type="Proteomes" id="UP001519296"/>
    </source>
</evidence>
<accession>A0ABS5B3C8</accession>
<name>A0ABS5B3C8_9STRE</name>
<dbReference type="EMBL" id="PRDG01000003">
    <property type="protein sequence ID" value="MBP2623335.1"/>
    <property type="molecule type" value="Genomic_DNA"/>
</dbReference>
<keyword evidence="1" id="KW-1133">Transmembrane helix</keyword>
<dbReference type="Proteomes" id="UP001519296">
    <property type="component" value="Unassembled WGS sequence"/>
</dbReference>